<protein>
    <submittedName>
        <fullName evidence="2">Uncharacterized protein</fullName>
    </submittedName>
</protein>
<dbReference type="EMBL" id="LSBJ02000002">
    <property type="protein sequence ID" value="OAQ69994.1"/>
    <property type="molecule type" value="Genomic_DNA"/>
</dbReference>
<dbReference type="OrthoDB" id="19923at2759"/>
<reference evidence="2 3" key="1">
    <citation type="journal article" date="2016" name="PLoS Pathog.">
        <title>Biosynthesis of antibiotic leucinostatins in bio-control fungus Purpureocillium lilacinum and their inhibition on phytophthora revealed by genome mining.</title>
        <authorList>
            <person name="Wang G."/>
            <person name="Liu Z."/>
            <person name="Lin R."/>
            <person name="Li E."/>
            <person name="Mao Z."/>
            <person name="Ling J."/>
            <person name="Yang Y."/>
            <person name="Yin W.B."/>
            <person name="Xie B."/>
        </authorList>
    </citation>
    <scope>NUCLEOTIDE SEQUENCE [LARGE SCALE GENOMIC DNA]</scope>
    <source>
        <strain evidence="2">170</strain>
    </source>
</reference>
<evidence type="ECO:0000313" key="3">
    <source>
        <dbReference type="Proteomes" id="UP000078397"/>
    </source>
</evidence>
<feature type="region of interest" description="Disordered" evidence="1">
    <location>
        <begin position="323"/>
        <end position="354"/>
    </location>
</feature>
<dbReference type="RefSeq" id="XP_018146531.1">
    <property type="nucleotide sequence ID" value="XM_018291068.1"/>
</dbReference>
<comment type="caution">
    <text evidence="2">The sequence shown here is derived from an EMBL/GenBank/DDBJ whole genome shotgun (WGS) entry which is preliminary data.</text>
</comment>
<sequence>MASPSSPTLGEKLSVTTAIIGLLAVGGKTIDALWDLNTPATKANSIFATALQEIKQCRSTVHILYKTFSLVESAQLPFPERGTWIEADYLIATLTDTVLAVSDMQAICATLSLEREGLATPPPEDTTLGRGYPSYEQSIKSLCSRIRWHSLSMTMMMTILKCPGESDAQNSRVGLERRMTRLLAANTNLSGRMRQLEDVFDGQAMDRESLPHYSPSARQQAFWVPQRAASSASSIVATGTGGDRASDNQDTLRALSPFSGYTLADVPVLSVIPLPVTTGELVDGNEFYTFAYARRVSRDLGELMQCQAGQGTSQSLGVILGRTNTGMENGASTSSTGSSNESGPVAVEPQTDTQRKKWRFRTFGVRRRWRFP</sequence>
<evidence type="ECO:0000313" key="2">
    <source>
        <dbReference type="EMBL" id="OAQ69994.1"/>
    </source>
</evidence>
<accession>A0A179FWJ5</accession>
<dbReference type="GeneID" id="28855062"/>
<evidence type="ECO:0000256" key="1">
    <source>
        <dbReference type="SAM" id="MobiDB-lite"/>
    </source>
</evidence>
<keyword evidence="3" id="KW-1185">Reference proteome</keyword>
<dbReference type="Proteomes" id="UP000078397">
    <property type="component" value="Unassembled WGS sequence"/>
</dbReference>
<organism evidence="2 3">
    <name type="scientific">Pochonia chlamydosporia 170</name>
    <dbReference type="NCBI Taxonomy" id="1380566"/>
    <lineage>
        <taxon>Eukaryota</taxon>
        <taxon>Fungi</taxon>
        <taxon>Dikarya</taxon>
        <taxon>Ascomycota</taxon>
        <taxon>Pezizomycotina</taxon>
        <taxon>Sordariomycetes</taxon>
        <taxon>Hypocreomycetidae</taxon>
        <taxon>Hypocreales</taxon>
        <taxon>Clavicipitaceae</taxon>
        <taxon>Pochonia</taxon>
    </lineage>
</organism>
<dbReference type="AlphaFoldDB" id="A0A179FWJ5"/>
<dbReference type="STRING" id="1380566.A0A179FWJ5"/>
<feature type="compositionally biased region" description="Low complexity" evidence="1">
    <location>
        <begin position="328"/>
        <end position="342"/>
    </location>
</feature>
<dbReference type="KEGG" id="pchm:VFPPC_13291"/>
<gene>
    <name evidence="2" type="ORF">VFPPC_13291</name>
</gene>
<name>A0A179FWJ5_METCM</name>
<proteinExistence type="predicted"/>